<feature type="region of interest" description="Disordered" evidence="1">
    <location>
        <begin position="61"/>
        <end position="87"/>
    </location>
</feature>
<proteinExistence type="predicted"/>
<gene>
    <name evidence="2" type="ORF">H4W80_011602</name>
</gene>
<sequence length="87" mass="9633">MSVPFRETPDGLKVKDICRMPNIGVEPKHAESVRAKLERMVGRGVLIEPESGLSILRQPHALNEPFQAPRQVPWSQHDRDAGLGPGT</sequence>
<name>A0ABR9MK93_9ACTN</name>
<evidence type="ECO:0000256" key="1">
    <source>
        <dbReference type="SAM" id="MobiDB-lite"/>
    </source>
</evidence>
<dbReference type="RefSeq" id="WP_192792715.1">
    <property type="nucleotide sequence ID" value="NZ_JARBWF010000030.1"/>
</dbReference>
<dbReference type="EMBL" id="JADBEK010000001">
    <property type="protein sequence ID" value="MBE1593344.1"/>
    <property type="molecule type" value="Genomic_DNA"/>
</dbReference>
<dbReference type="Proteomes" id="UP000633509">
    <property type="component" value="Unassembled WGS sequence"/>
</dbReference>
<evidence type="ECO:0000313" key="3">
    <source>
        <dbReference type="Proteomes" id="UP000633509"/>
    </source>
</evidence>
<accession>A0ABR9MK93</accession>
<comment type="caution">
    <text evidence="2">The sequence shown here is derived from an EMBL/GenBank/DDBJ whole genome shotgun (WGS) entry which is preliminary data.</text>
</comment>
<organism evidence="2 3">
    <name type="scientific">Nonomuraea angiospora</name>
    <dbReference type="NCBI Taxonomy" id="46172"/>
    <lineage>
        <taxon>Bacteria</taxon>
        <taxon>Bacillati</taxon>
        <taxon>Actinomycetota</taxon>
        <taxon>Actinomycetes</taxon>
        <taxon>Streptosporangiales</taxon>
        <taxon>Streptosporangiaceae</taxon>
        <taxon>Nonomuraea</taxon>
    </lineage>
</organism>
<keyword evidence="3" id="KW-1185">Reference proteome</keyword>
<evidence type="ECO:0000313" key="2">
    <source>
        <dbReference type="EMBL" id="MBE1593344.1"/>
    </source>
</evidence>
<reference evidence="2 3" key="1">
    <citation type="submission" date="2020-10" db="EMBL/GenBank/DDBJ databases">
        <title>Sequencing the genomes of 1000 actinobacteria strains.</title>
        <authorList>
            <person name="Klenk H.-P."/>
        </authorList>
    </citation>
    <scope>NUCLEOTIDE SEQUENCE [LARGE SCALE GENOMIC DNA]</scope>
    <source>
        <strain evidence="2 3">DSM 43173</strain>
    </source>
</reference>
<protein>
    <submittedName>
        <fullName evidence="2">Uncharacterized protein</fullName>
    </submittedName>
</protein>